<proteinExistence type="predicted"/>
<protein>
    <submittedName>
        <fullName evidence="1">Uncharacterized protein</fullName>
    </submittedName>
</protein>
<comment type="caution">
    <text evidence="1">The sequence shown here is derived from an EMBL/GenBank/DDBJ whole genome shotgun (WGS) entry which is preliminary data.</text>
</comment>
<accession>A0ACD3T576</accession>
<gene>
    <name evidence="1" type="ORF">DA092_07105</name>
</gene>
<name>A0ACD3T576_PHODM</name>
<dbReference type="Proteomes" id="UP000718715">
    <property type="component" value="Unassembled WGS sequence"/>
</dbReference>
<reference evidence="1" key="1">
    <citation type="submission" date="2018-03" db="EMBL/GenBank/DDBJ databases">
        <title>Genomic characterization of a polymicrobial infection associated with a disease outbreak in Pacific white shrimp (Litopenaeus vannamei).</title>
        <authorList>
            <person name="Turner J.W."/>
            <person name="Bachand P.T."/>
            <person name="Tallman J."/>
            <person name="Elledge N.C."/>
            <person name="Pinnell L.J."/>
            <person name="Laughlin R.C."/>
            <person name="Zimba P.V."/>
        </authorList>
    </citation>
    <scope>NUCLEOTIDE SEQUENCE</scope>
    <source>
        <strain evidence="1">Hep-2b-22</strain>
    </source>
</reference>
<evidence type="ECO:0000313" key="2">
    <source>
        <dbReference type="Proteomes" id="UP000718715"/>
    </source>
</evidence>
<evidence type="ECO:0000313" key="1">
    <source>
        <dbReference type="EMBL" id="TMX76680.1"/>
    </source>
</evidence>
<sequence>YLGHRFQIDGTIQISKPAQTQMKKRVRQITKRNRGRELKEVITELTQYLRGWQHYFKLAMRKSSMQQLDSWIRRRLRCYRLKQRKRKYSIAMWLQQQGVTERNAWKLAMSDKGWWCLAQTPQMHHATPIKWFKELGLYSLREGYESLKIYSEPPYAIHACTVV</sequence>
<organism evidence="1 2">
    <name type="scientific">Photobacterium damselae</name>
    <dbReference type="NCBI Taxonomy" id="38293"/>
    <lineage>
        <taxon>Bacteria</taxon>
        <taxon>Pseudomonadati</taxon>
        <taxon>Pseudomonadota</taxon>
        <taxon>Gammaproteobacteria</taxon>
        <taxon>Vibrionales</taxon>
        <taxon>Vibrionaceae</taxon>
        <taxon>Photobacterium</taxon>
    </lineage>
</organism>
<keyword evidence="2" id="KW-1185">Reference proteome</keyword>
<dbReference type="EMBL" id="PZOJ01000023">
    <property type="protein sequence ID" value="TMX76680.1"/>
    <property type="molecule type" value="Genomic_DNA"/>
</dbReference>
<feature type="non-terminal residue" evidence="1">
    <location>
        <position position="1"/>
    </location>
</feature>